<sequence length="124" mass="14570">MIKIKRVYEAQDKSDGYRVLVDRLWPRGMKKTELSFDEWPKEICPSSELRKTFAHDPAKFSEFKEDYKKELKSEEAKKEIEFLAKLASKRNVTLLYAAHDEKINHAVVLKEVLDHKSKTRSKAT</sequence>
<comment type="caution">
    <text evidence="1">The sequence shown here is derived from an EMBL/GenBank/DDBJ whole genome shotgun (WGS) entry which is preliminary data.</text>
</comment>
<reference evidence="1 2" key="1">
    <citation type="submission" date="2023-11" db="EMBL/GenBank/DDBJ databases">
        <title>A Novel Polar Bacteriovorax (B. antarcticus) Isolated from the Biocrust in Antarctica.</title>
        <authorList>
            <person name="Mun W."/>
            <person name="Choi S.Y."/>
            <person name="Mitchell R.J."/>
        </authorList>
    </citation>
    <scope>NUCLEOTIDE SEQUENCE [LARGE SCALE GENOMIC DNA]</scope>
    <source>
        <strain evidence="1 2">PP10</strain>
    </source>
</reference>
<evidence type="ECO:0000313" key="2">
    <source>
        <dbReference type="Proteomes" id="UP001302274"/>
    </source>
</evidence>
<proteinExistence type="predicted"/>
<dbReference type="PANTHER" id="PTHR36849:SF1">
    <property type="entry name" value="CYTOPLASMIC PROTEIN"/>
    <property type="match status" value="1"/>
</dbReference>
<accession>A0ABU5VSF5</accession>
<dbReference type="Pfam" id="PF22752">
    <property type="entry name" value="DUF488-N3i"/>
    <property type="match status" value="1"/>
</dbReference>
<evidence type="ECO:0000313" key="1">
    <source>
        <dbReference type="EMBL" id="MEA9355991.1"/>
    </source>
</evidence>
<dbReference type="RefSeq" id="WP_323575635.1">
    <property type="nucleotide sequence ID" value="NZ_JAYGJQ010000001.1"/>
</dbReference>
<organism evidence="1 2">
    <name type="scientific">Bacteriovorax antarcticus</name>
    <dbReference type="NCBI Taxonomy" id="3088717"/>
    <lineage>
        <taxon>Bacteria</taxon>
        <taxon>Pseudomonadati</taxon>
        <taxon>Bdellovibrionota</taxon>
        <taxon>Bacteriovoracia</taxon>
        <taxon>Bacteriovoracales</taxon>
        <taxon>Bacteriovoracaceae</taxon>
        <taxon>Bacteriovorax</taxon>
    </lineage>
</organism>
<dbReference type="EMBL" id="JAYGJQ010000001">
    <property type="protein sequence ID" value="MEA9355991.1"/>
    <property type="molecule type" value="Genomic_DNA"/>
</dbReference>
<name>A0ABU5VSF5_9BACT</name>
<protein>
    <submittedName>
        <fullName evidence="1">DUF488 domain-containing protein</fullName>
    </submittedName>
</protein>
<dbReference type="Proteomes" id="UP001302274">
    <property type="component" value="Unassembled WGS sequence"/>
</dbReference>
<dbReference type="InterPro" id="IPR052552">
    <property type="entry name" value="YeaO-like"/>
</dbReference>
<gene>
    <name evidence="1" type="ORF">SHI21_07260</name>
</gene>
<dbReference type="PANTHER" id="PTHR36849">
    <property type="entry name" value="CYTOPLASMIC PROTEIN-RELATED"/>
    <property type="match status" value="1"/>
</dbReference>
<keyword evidence="2" id="KW-1185">Reference proteome</keyword>